<keyword evidence="4" id="KW-1185">Reference proteome</keyword>
<sequence precursor="true">MKSTLLANCALFSCSLAVFLSSNSSFAEDTVIQNDPYVARKVFYEQHWKEKIEKSLRFVEGAVVSVDVELTTELDKTTKSEMFDGEPMAESEVTKTSAIEENNGATVGLDAEETKHTPQANRSESQDEVSVKYMVPTSVSTVSTAGLVPRKVSVCISIPKSYYEAVLSHRQSKGIRCSEDMIEKEVTRNVRESVEILVPNKPSQRSAVQVVSFDKLPNSKTHASSGDLGHYLRIDGSNGILFRY</sequence>
<proteinExistence type="predicted"/>
<protein>
    <submittedName>
        <fullName evidence="3">Uncharacterized protein</fullName>
    </submittedName>
</protein>
<gene>
    <name evidence="3" type="ORF">Pla144_51020</name>
</gene>
<feature type="signal peptide" evidence="2">
    <location>
        <begin position="1"/>
        <end position="27"/>
    </location>
</feature>
<feature type="chain" id="PRO_5022689174" evidence="2">
    <location>
        <begin position="28"/>
        <end position="244"/>
    </location>
</feature>
<feature type="region of interest" description="Disordered" evidence="1">
    <location>
        <begin position="84"/>
        <end position="128"/>
    </location>
</feature>
<dbReference type="EMBL" id="SJPS01000021">
    <property type="protein sequence ID" value="TWU17600.1"/>
    <property type="molecule type" value="Genomic_DNA"/>
</dbReference>
<name>A0A5C6BZ46_9BACT</name>
<keyword evidence="2" id="KW-0732">Signal</keyword>
<feature type="compositionally biased region" description="Polar residues" evidence="1">
    <location>
        <begin position="94"/>
        <end position="105"/>
    </location>
</feature>
<accession>A0A5C6BZ46</accession>
<evidence type="ECO:0000313" key="4">
    <source>
        <dbReference type="Proteomes" id="UP000318437"/>
    </source>
</evidence>
<evidence type="ECO:0000256" key="2">
    <source>
        <dbReference type="SAM" id="SignalP"/>
    </source>
</evidence>
<dbReference type="AlphaFoldDB" id="A0A5C6BZ46"/>
<reference evidence="3 4" key="1">
    <citation type="submission" date="2019-02" db="EMBL/GenBank/DDBJ databases">
        <title>Deep-cultivation of Planctomycetes and their phenomic and genomic characterization uncovers novel biology.</title>
        <authorList>
            <person name="Wiegand S."/>
            <person name="Jogler M."/>
            <person name="Boedeker C."/>
            <person name="Pinto D."/>
            <person name="Vollmers J."/>
            <person name="Rivas-Marin E."/>
            <person name="Kohn T."/>
            <person name="Peeters S.H."/>
            <person name="Heuer A."/>
            <person name="Rast P."/>
            <person name="Oberbeckmann S."/>
            <person name="Bunk B."/>
            <person name="Jeske O."/>
            <person name="Meyerdierks A."/>
            <person name="Storesund J.E."/>
            <person name="Kallscheuer N."/>
            <person name="Luecker S."/>
            <person name="Lage O.M."/>
            <person name="Pohl T."/>
            <person name="Merkel B.J."/>
            <person name="Hornburger P."/>
            <person name="Mueller R.-W."/>
            <person name="Bruemmer F."/>
            <person name="Labrenz M."/>
            <person name="Spormann A.M."/>
            <person name="Op Den Camp H."/>
            <person name="Overmann J."/>
            <person name="Amann R."/>
            <person name="Jetten M.S.M."/>
            <person name="Mascher T."/>
            <person name="Medema M.H."/>
            <person name="Devos D.P."/>
            <person name="Kaster A.-K."/>
            <person name="Ovreas L."/>
            <person name="Rohde M."/>
            <person name="Galperin M.Y."/>
            <person name="Jogler C."/>
        </authorList>
    </citation>
    <scope>NUCLEOTIDE SEQUENCE [LARGE SCALE GENOMIC DNA]</scope>
    <source>
        <strain evidence="3 4">Pla144</strain>
    </source>
</reference>
<evidence type="ECO:0000313" key="3">
    <source>
        <dbReference type="EMBL" id="TWU17600.1"/>
    </source>
</evidence>
<organism evidence="3 4">
    <name type="scientific">Bythopirellula polymerisocia</name>
    <dbReference type="NCBI Taxonomy" id="2528003"/>
    <lineage>
        <taxon>Bacteria</taxon>
        <taxon>Pseudomonadati</taxon>
        <taxon>Planctomycetota</taxon>
        <taxon>Planctomycetia</taxon>
        <taxon>Pirellulales</taxon>
        <taxon>Lacipirellulaceae</taxon>
        <taxon>Bythopirellula</taxon>
    </lineage>
</organism>
<dbReference type="Proteomes" id="UP000318437">
    <property type="component" value="Unassembled WGS sequence"/>
</dbReference>
<evidence type="ECO:0000256" key="1">
    <source>
        <dbReference type="SAM" id="MobiDB-lite"/>
    </source>
</evidence>
<comment type="caution">
    <text evidence="3">The sequence shown here is derived from an EMBL/GenBank/DDBJ whole genome shotgun (WGS) entry which is preliminary data.</text>
</comment>